<dbReference type="Gene3D" id="3.40.50.150">
    <property type="entry name" value="Vaccinia Virus protein VP39"/>
    <property type="match status" value="1"/>
</dbReference>
<dbReference type="PANTHER" id="PTHR43861:SF1">
    <property type="entry name" value="TRANS-ACONITATE 2-METHYLTRANSFERASE"/>
    <property type="match status" value="1"/>
</dbReference>
<sequence>MQRFFVASHPGWSDEAAWERCAWRDAAALMFGVGADRLARARVLEMGCGVGRLARLVAARAAKYDGFDIAPSMVADAVRTVAPVAPTAEILVGDGSGPPPPFDERSYDLIYAWAVFIHVSRDIAMRNLAALVKVLAPDGQLRAQFFADLTDPTVTRAYFDMDQGPPAFESLPDDVSVGADAEEPGEDAPEVVALTASSEERPDYIGHNWRIDELRAALEGLGAPGELDVRLERLEPRIVYALVRRIPSRDR</sequence>
<proteinExistence type="predicted"/>
<dbReference type="CDD" id="cd02440">
    <property type="entry name" value="AdoMet_MTases"/>
    <property type="match status" value="1"/>
</dbReference>
<dbReference type="InterPro" id="IPR029063">
    <property type="entry name" value="SAM-dependent_MTases_sf"/>
</dbReference>
<dbReference type="AlphaFoldDB" id="A0A518D1F3"/>
<dbReference type="PANTHER" id="PTHR43861">
    <property type="entry name" value="TRANS-ACONITATE 2-METHYLTRANSFERASE-RELATED"/>
    <property type="match status" value="1"/>
</dbReference>
<dbReference type="SUPFAM" id="SSF53335">
    <property type="entry name" value="S-adenosyl-L-methionine-dependent methyltransferases"/>
    <property type="match status" value="1"/>
</dbReference>
<gene>
    <name evidence="4" type="ORF">Pla163_24180</name>
</gene>
<dbReference type="EMBL" id="CP036290">
    <property type="protein sequence ID" value="QDU85290.1"/>
    <property type="molecule type" value="Genomic_DNA"/>
</dbReference>
<dbReference type="GO" id="GO:0032259">
    <property type="term" value="P:methylation"/>
    <property type="evidence" value="ECO:0007669"/>
    <property type="project" value="UniProtKB-KW"/>
</dbReference>
<evidence type="ECO:0000256" key="2">
    <source>
        <dbReference type="ARBA" id="ARBA00022679"/>
    </source>
</evidence>
<evidence type="ECO:0000256" key="1">
    <source>
        <dbReference type="ARBA" id="ARBA00022603"/>
    </source>
</evidence>
<dbReference type="Proteomes" id="UP000319342">
    <property type="component" value="Chromosome"/>
</dbReference>
<accession>A0A518D1F3</accession>
<keyword evidence="2 4" id="KW-0808">Transferase</keyword>
<dbReference type="Pfam" id="PF13649">
    <property type="entry name" value="Methyltransf_25"/>
    <property type="match status" value="1"/>
</dbReference>
<keyword evidence="1" id="KW-0489">Methyltransferase</keyword>
<protein>
    <submittedName>
        <fullName evidence="4">Mg-protoporphyrin IX methyl transferase</fullName>
    </submittedName>
</protein>
<dbReference type="GO" id="GO:0008168">
    <property type="term" value="F:methyltransferase activity"/>
    <property type="evidence" value="ECO:0007669"/>
    <property type="project" value="UniProtKB-KW"/>
</dbReference>
<evidence type="ECO:0000259" key="3">
    <source>
        <dbReference type="Pfam" id="PF13649"/>
    </source>
</evidence>
<reference evidence="4 5" key="1">
    <citation type="submission" date="2019-02" db="EMBL/GenBank/DDBJ databases">
        <title>Deep-cultivation of Planctomycetes and their phenomic and genomic characterization uncovers novel biology.</title>
        <authorList>
            <person name="Wiegand S."/>
            <person name="Jogler M."/>
            <person name="Boedeker C."/>
            <person name="Pinto D."/>
            <person name="Vollmers J."/>
            <person name="Rivas-Marin E."/>
            <person name="Kohn T."/>
            <person name="Peeters S.H."/>
            <person name="Heuer A."/>
            <person name="Rast P."/>
            <person name="Oberbeckmann S."/>
            <person name="Bunk B."/>
            <person name="Jeske O."/>
            <person name="Meyerdierks A."/>
            <person name="Storesund J.E."/>
            <person name="Kallscheuer N."/>
            <person name="Luecker S."/>
            <person name="Lage O.M."/>
            <person name="Pohl T."/>
            <person name="Merkel B.J."/>
            <person name="Hornburger P."/>
            <person name="Mueller R.-W."/>
            <person name="Bruemmer F."/>
            <person name="Labrenz M."/>
            <person name="Spormann A.M."/>
            <person name="Op den Camp H."/>
            <person name="Overmann J."/>
            <person name="Amann R."/>
            <person name="Jetten M.S.M."/>
            <person name="Mascher T."/>
            <person name="Medema M.H."/>
            <person name="Devos D.P."/>
            <person name="Kaster A.-K."/>
            <person name="Ovreas L."/>
            <person name="Rohde M."/>
            <person name="Galperin M.Y."/>
            <person name="Jogler C."/>
        </authorList>
    </citation>
    <scope>NUCLEOTIDE SEQUENCE [LARGE SCALE GENOMIC DNA]</scope>
    <source>
        <strain evidence="4 5">Pla163</strain>
    </source>
</reference>
<evidence type="ECO:0000313" key="4">
    <source>
        <dbReference type="EMBL" id="QDU85290.1"/>
    </source>
</evidence>
<dbReference type="InterPro" id="IPR041698">
    <property type="entry name" value="Methyltransf_25"/>
</dbReference>
<keyword evidence="5" id="KW-1185">Reference proteome</keyword>
<feature type="domain" description="Methyltransferase" evidence="3">
    <location>
        <begin position="43"/>
        <end position="139"/>
    </location>
</feature>
<evidence type="ECO:0000313" key="5">
    <source>
        <dbReference type="Proteomes" id="UP000319342"/>
    </source>
</evidence>
<name>A0A518D1F3_9BACT</name>
<organism evidence="4 5">
    <name type="scientific">Rohdeia mirabilis</name>
    <dbReference type="NCBI Taxonomy" id="2528008"/>
    <lineage>
        <taxon>Bacteria</taxon>
        <taxon>Pseudomonadati</taxon>
        <taxon>Planctomycetota</taxon>
        <taxon>Planctomycetia</taxon>
        <taxon>Planctomycetia incertae sedis</taxon>
        <taxon>Rohdeia</taxon>
    </lineage>
</organism>